<feature type="region of interest" description="Disordered" evidence="1">
    <location>
        <begin position="258"/>
        <end position="294"/>
    </location>
</feature>
<evidence type="ECO:0000313" key="3">
    <source>
        <dbReference type="EMBL" id="CRZ08093.1"/>
    </source>
</evidence>
<feature type="domain" description="CCHC-type" evidence="2">
    <location>
        <begin position="614"/>
        <end position="630"/>
    </location>
</feature>
<name>A0A0H5R1H5_9EUKA</name>
<dbReference type="Gene3D" id="4.10.60.10">
    <property type="entry name" value="Zinc finger, CCHC-type"/>
    <property type="match status" value="1"/>
</dbReference>
<feature type="compositionally biased region" description="Basic residues" evidence="1">
    <location>
        <begin position="273"/>
        <end position="283"/>
    </location>
</feature>
<reference evidence="3" key="1">
    <citation type="submission" date="2015-04" db="EMBL/GenBank/DDBJ databases">
        <title>The genome sequence of the plant pathogenic Rhizarian Plasmodiophora brassicae reveals insights in its biotrophic life cycle and the origin of chitin synthesis.</title>
        <authorList>
            <person name="Schwelm A."/>
            <person name="Fogelqvist J."/>
            <person name="Knaust A."/>
            <person name="Julke S."/>
            <person name="Lilja T."/>
            <person name="Dhandapani V."/>
            <person name="Bonilla-Rosso G."/>
            <person name="Karlsson M."/>
            <person name="Shevchenko A."/>
            <person name="Choi S.R."/>
            <person name="Kim H.G."/>
            <person name="Park J.Y."/>
            <person name="Lim Y.P."/>
            <person name="Ludwig-Muller J."/>
            <person name="Dixelius C."/>
        </authorList>
    </citation>
    <scope>NUCLEOTIDE SEQUENCE</scope>
    <source>
        <tissue evidence="3">Potato root galls</tissue>
    </source>
</reference>
<dbReference type="GO" id="GO:0008270">
    <property type="term" value="F:zinc ion binding"/>
    <property type="evidence" value="ECO:0007669"/>
    <property type="project" value="InterPro"/>
</dbReference>
<dbReference type="AlphaFoldDB" id="A0A0H5R1H5"/>
<evidence type="ECO:0000259" key="2">
    <source>
        <dbReference type="SMART" id="SM00343"/>
    </source>
</evidence>
<dbReference type="SMART" id="SM00343">
    <property type="entry name" value="ZnF_C2HC"/>
    <property type="match status" value="2"/>
</dbReference>
<accession>A0A0H5R1H5</accession>
<feature type="compositionally biased region" description="Low complexity" evidence="1">
    <location>
        <begin position="258"/>
        <end position="268"/>
    </location>
</feature>
<dbReference type="EMBL" id="HACM01007651">
    <property type="protein sequence ID" value="CRZ08093.1"/>
    <property type="molecule type" value="Transcribed_RNA"/>
</dbReference>
<feature type="domain" description="CCHC-type" evidence="2">
    <location>
        <begin position="592"/>
        <end position="607"/>
    </location>
</feature>
<protein>
    <recommendedName>
        <fullName evidence="2">CCHC-type domain-containing protein</fullName>
    </recommendedName>
</protein>
<evidence type="ECO:0000256" key="1">
    <source>
        <dbReference type="SAM" id="MobiDB-lite"/>
    </source>
</evidence>
<dbReference type="InterPro" id="IPR001878">
    <property type="entry name" value="Znf_CCHC"/>
</dbReference>
<dbReference type="GO" id="GO:0003676">
    <property type="term" value="F:nucleic acid binding"/>
    <property type="evidence" value="ECO:0007669"/>
    <property type="project" value="InterPro"/>
</dbReference>
<dbReference type="SUPFAM" id="SSF57756">
    <property type="entry name" value="Retrovirus zinc finger-like domains"/>
    <property type="match status" value="1"/>
</dbReference>
<sequence length="633" mass="72740">MAFATMTRMNINSLRNQLRKSRIDEMLAAIDRVAGGGESAGTKGDSLGMPGGVVFLTMTRTLKCQLHSQFPLSLQSGPNFRTAVKSCSRRSLNTYHWYEMSGQVLVVNSCTDGKYFGSRYFTDRKIIRSRCCMNDSTDNTTIYWWLSDNITILWWQSDNTTIYWWQTDNTTINWWQSDNKTIYRWQWPKGTLVTLKLYWKYNAVIWWKLLVKTKYGPINRAKQGPQLTSTTINKTLTGTVYTPSNCTFWWKHKRTTTTKTRNNAPNNNDIQTHRSKSNTHKRTQNINETHNTDKSKTIKTTLRQNYIGIMNADVTNNISTMNESTISNVPQMTKGRCIRGIGILYVPVSLSKYIRGAIKPRTETLHLGIMQDVPMETETNKEQTIGRKHPRDRATTSNATYDKTKKMKDKFIPRSMMNYNEAILMPKTQHEIETLLPELIQEIPWLMAKLKNDVTPMGTGTIIIKGLKIGQYKALQQYCGRKGIRIRPTSESKHDTSRKVIVQGIPPYLIKNGMAIQGWKGKQPDKATQIGSNTTMFQFQMASDAKQCLSQGTVHIFGKQYKPLAFQKKEIRVCETCYQIECLQKNKCGKIACYICSEAHMADSCPKKNKDEPKCITCQEEGHWAIQCPWRYL</sequence>
<organism evidence="3">
    <name type="scientific">Spongospora subterranea</name>
    <dbReference type="NCBI Taxonomy" id="70186"/>
    <lineage>
        <taxon>Eukaryota</taxon>
        <taxon>Sar</taxon>
        <taxon>Rhizaria</taxon>
        <taxon>Endomyxa</taxon>
        <taxon>Phytomyxea</taxon>
        <taxon>Plasmodiophorida</taxon>
        <taxon>Plasmodiophoridae</taxon>
        <taxon>Spongospora</taxon>
    </lineage>
</organism>
<dbReference type="InterPro" id="IPR036875">
    <property type="entry name" value="Znf_CCHC_sf"/>
</dbReference>
<proteinExistence type="predicted"/>
<feature type="region of interest" description="Disordered" evidence="1">
    <location>
        <begin position="377"/>
        <end position="396"/>
    </location>
</feature>